<dbReference type="Proteomes" id="UP001165063">
    <property type="component" value="Unassembled WGS sequence"/>
</dbReference>
<feature type="compositionally biased region" description="Polar residues" evidence="1">
    <location>
        <begin position="44"/>
        <end position="56"/>
    </location>
</feature>
<accession>A0A9W7DI08</accession>
<feature type="region of interest" description="Disordered" evidence="1">
    <location>
        <begin position="22"/>
        <end position="151"/>
    </location>
</feature>
<evidence type="ECO:0000256" key="1">
    <source>
        <dbReference type="SAM" id="MobiDB-lite"/>
    </source>
</evidence>
<organism evidence="2 3">
    <name type="scientific">Ambrosiozyma monospora</name>
    <name type="common">Yeast</name>
    <name type="synonym">Endomycopsis monosporus</name>
    <dbReference type="NCBI Taxonomy" id="43982"/>
    <lineage>
        <taxon>Eukaryota</taxon>
        <taxon>Fungi</taxon>
        <taxon>Dikarya</taxon>
        <taxon>Ascomycota</taxon>
        <taxon>Saccharomycotina</taxon>
        <taxon>Pichiomycetes</taxon>
        <taxon>Pichiales</taxon>
        <taxon>Pichiaceae</taxon>
        <taxon>Ambrosiozyma</taxon>
    </lineage>
</organism>
<dbReference type="AlphaFoldDB" id="A0A9W7DI08"/>
<keyword evidence="3" id="KW-1185">Reference proteome</keyword>
<feature type="compositionally biased region" description="Low complexity" evidence="1">
    <location>
        <begin position="23"/>
        <end position="43"/>
    </location>
</feature>
<feature type="compositionally biased region" description="Basic residues" evidence="1">
    <location>
        <begin position="141"/>
        <end position="151"/>
    </location>
</feature>
<dbReference type="EMBL" id="BSXU01000665">
    <property type="protein sequence ID" value="GMG21444.1"/>
    <property type="molecule type" value="Genomic_DNA"/>
</dbReference>
<gene>
    <name evidence="2" type="ORF">Amon01_000199600</name>
</gene>
<name>A0A9W7DI08_AMBMO</name>
<comment type="caution">
    <text evidence="2">The sequence shown here is derived from an EMBL/GenBank/DDBJ whole genome shotgun (WGS) entry which is preliminary data.</text>
</comment>
<protein>
    <submittedName>
        <fullName evidence="2">Unnamed protein product</fullName>
    </submittedName>
</protein>
<evidence type="ECO:0000313" key="2">
    <source>
        <dbReference type="EMBL" id="GMG21444.1"/>
    </source>
</evidence>
<reference evidence="2" key="1">
    <citation type="submission" date="2023-04" db="EMBL/GenBank/DDBJ databases">
        <title>Ambrosiozyma monospora NBRC 1965.</title>
        <authorList>
            <person name="Ichikawa N."/>
            <person name="Sato H."/>
            <person name="Tonouchi N."/>
        </authorList>
    </citation>
    <scope>NUCLEOTIDE SEQUENCE</scope>
    <source>
        <strain evidence="2">NBRC 1965</strain>
    </source>
</reference>
<evidence type="ECO:0000313" key="3">
    <source>
        <dbReference type="Proteomes" id="UP001165063"/>
    </source>
</evidence>
<feature type="compositionally biased region" description="Polar residues" evidence="1">
    <location>
        <begin position="81"/>
        <end position="97"/>
    </location>
</feature>
<proteinExistence type="predicted"/>
<sequence length="151" mass="16144">MSNFFRDSSLFKPKTRTSLFTKSTNLTNHLNGNGNGNDINGSGSPTKGNSIETNSPDVPDSITEFFAGPVSGPGSKRPVSHTLTETDVSESTDNSISIGDESLSGKFNGNGDDNENDTSSRDTDTETDSGSNSTPKQYIASRKRRAERWSG</sequence>